<comment type="caution">
    <text evidence="8">The sequence shown here is derived from an EMBL/GenBank/DDBJ whole genome shotgun (WGS) entry which is preliminary data.</text>
</comment>
<dbReference type="AlphaFoldDB" id="A0A917JPJ4"/>
<sequence length="305" mass="34221">MNVSMRELLEAGAHFGHRTRFWNPKMANFIFGSRNKIHIINLEKTIPLLNDAMNFAGRLAANKAKILFVGTKRAAQESVREHASRCGMPYVDHRWLGGMLTNYKTVRQSIFRLKELQKMRDEGAFEHMIKKEALMLSRELEKLERSLGGIQDMGGLPDALFVVDVGFENIAVEEARRLKIPVIGVVDTNNDPDNVDYIIPANDDSMRAVEIYVRCIADAIIDAKRGNTVGGVSDAEFVEVTSETEAKSSKAAKKAEEPKKAKESKKEKEVEEPKKAKEASKSEESNEPKKAKSAKETEKTEKKSK</sequence>
<dbReference type="FunFam" id="1.10.287.610:FF:000001">
    <property type="entry name" value="30S ribosomal protein S2"/>
    <property type="match status" value="1"/>
</dbReference>
<dbReference type="InterPro" id="IPR001865">
    <property type="entry name" value="Ribosomal_uS2"/>
</dbReference>
<evidence type="ECO:0000256" key="1">
    <source>
        <dbReference type="ARBA" id="ARBA00006242"/>
    </source>
</evidence>
<accession>A0A917JPJ4</accession>
<evidence type="ECO:0000313" key="9">
    <source>
        <dbReference type="Proteomes" id="UP000630149"/>
    </source>
</evidence>
<organism evidence="8 9">
    <name type="scientific">Legionella impletisoli</name>
    <dbReference type="NCBI Taxonomy" id="343510"/>
    <lineage>
        <taxon>Bacteria</taxon>
        <taxon>Pseudomonadati</taxon>
        <taxon>Pseudomonadota</taxon>
        <taxon>Gammaproteobacteria</taxon>
        <taxon>Legionellales</taxon>
        <taxon>Legionellaceae</taxon>
        <taxon>Legionella</taxon>
    </lineage>
</organism>
<dbReference type="OrthoDB" id="9808036at2"/>
<protein>
    <recommendedName>
        <fullName evidence="4 5">Small ribosomal subunit protein uS2</fullName>
    </recommendedName>
</protein>
<dbReference type="GO" id="GO:0022627">
    <property type="term" value="C:cytosolic small ribosomal subunit"/>
    <property type="evidence" value="ECO:0007669"/>
    <property type="project" value="TreeGrafter"/>
</dbReference>
<dbReference type="Pfam" id="PF00318">
    <property type="entry name" value="Ribosomal_S2"/>
    <property type="match status" value="1"/>
</dbReference>
<evidence type="ECO:0000256" key="6">
    <source>
        <dbReference type="RuleBase" id="RU003631"/>
    </source>
</evidence>
<dbReference type="GO" id="GO:0006412">
    <property type="term" value="P:translation"/>
    <property type="evidence" value="ECO:0007669"/>
    <property type="project" value="UniProtKB-UniRule"/>
</dbReference>
<dbReference type="CDD" id="cd01425">
    <property type="entry name" value="RPS2"/>
    <property type="match status" value="1"/>
</dbReference>
<dbReference type="SUPFAM" id="SSF52313">
    <property type="entry name" value="Ribosomal protein S2"/>
    <property type="match status" value="1"/>
</dbReference>
<dbReference type="PROSITE" id="PS00962">
    <property type="entry name" value="RIBOSOMAL_S2_1"/>
    <property type="match status" value="1"/>
</dbReference>
<dbReference type="InterPro" id="IPR005706">
    <property type="entry name" value="Ribosomal_uS2_bac/mit/plastid"/>
</dbReference>
<gene>
    <name evidence="5 8" type="primary">rpsB</name>
    <name evidence="8" type="ORF">GCM10007966_00650</name>
</gene>
<dbReference type="PANTHER" id="PTHR12534">
    <property type="entry name" value="30S RIBOSOMAL PROTEIN S2 PROKARYOTIC AND ORGANELLAR"/>
    <property type="match status" value="1"/>
</dbReference>
<dbReference type="NCBIfam" id="TIGR01011">
    <property type="entry name" value="rpsB_bact"/>
    <property type="match status" value="1"/>
</dbReference>
<name>A0A917JPJ4_9GAMM</name>
<feature type="compositionally biased region" description="Basic and acidic residues" evidence="7">
    <location>
        <begin position="244"/>
        <end position="305"/>
    </location>
</feature>
<reference evidence="8" key="1">
    <citation type="journal article" date="2014" name="Int. J. Syst. Evol. Microbiol.">
        <title>Complete genome sequence of Corynebacterium casei LMG S-19264T (=DSM 44701T), isolated from a smear-ripened cheese.</title>
        <authorList>
            <consortium name="US DOE Joint Genome Institute (JGI-PGF)"/>
            <person name="Walter F."/>
            <person name="Albersmeier A."/>
            <person name="Kalinowski J."/>
            <person name="Ruckert C."/>
        </authorList>
    </citation>
    <scope>NUCLEOTIDE SEQUENCE</scope>
    <source>
        <strain evidence="8">JCM 13919</strain>
    </source>
</reference>
<evidence type="ECO:0000313" key="8">
    <source>
        <dbReference type="EMBL" id="GGI75718.1"/>
    </source>
</evidence>
<dbReference type="Gene3D" id="1.10.287.610">
    <property type="entry name" value="Helix hairpin bin"/>
    <property type="match status" value="1"/>
</dbReference>
<dbReference type="EMBL" id="BMOB01000001">
    <property type="protein sequence ID" value="GGI75718.1"/>
    <property type="molecule type" value="Genomic_DNA"/>
</dbReference>
<dbReference type="Proteomes" id="UP000630149">
    <property type="component" value="Unassembled WGS sequence"/>
</dbReference>
<evidence type="ECO:0000256" key="7">
    <source>
        <dbReference type="SAM" id="MobiDB-lite"/>
    </source>
</evidence>
<dbReference type="HAMAP" id="MF_00291_B">
    <property type="entry name" value="Ribosomal_uS2_B"/>
    <property type="match status" value="1"/>
</dbReference>
<dbReference type="PANTHER" id="PTHR12534:SF0">
    <property type="entry name" value="SMALL RIBOSOMAL SUBUNIT PROTEIN US2M"/>
    <property type="match status" value="1"/>
</dbReference>
<proteinExistence type="inferred from homology"/>
<evidence type="ECO:0000256" key="5">
    <source>
        <dbReference type="HAMAP-Rule" id="MF_00291"/>
    </source>
</evidence>
<dbReference type="GO" id="GO:0003735">
    <property type="term" value="F:structural constituent of ribosome"/>
    <property type="evidence" value="ECO:0007669"/>
    <property type="project" value="InterPro"/>
</dbReference>
<dbReference type="PRINTS" id="PR00395">
    <property type="entry name" value="RIBOSOMALS2"/>
</dbReference>
<comment type="similarity">
    <text evidence="1 5 6">Belongs to the universal ribosomal protein uS2 family.</text>
</comment>
<keyword evidence="9" id="KW-1185">Reference proteome</keyword>
<evidence type="ECO:0000256" key="2">
    <source>
        <dbReference type="ARBA" id="ARBA00022980"/>
    </source>
</evidence>
<keyword evidence="3 5" id="KW-0687">Ribonucleoprotein</keyword>
<feature type="region of interest" description="Disordered" evidence="7">
    <location>
        <begin position="240"/>
        <end position="305"/>
    </location>
</feature>
<evidence type="ECO:0000256" key="4">
    <source>
        <dbReference type="ARBA" id="ARBA00035256"/>
    </source>
</evidence>
<dbReference type="PROSITE" id="PS00963">
    <property type="entry name" value="RIBOSOMAL_S2_2"/>
    <property type="match status" value="1"/>
</dbReference>
<dbReference type="InterPro" id="IPR023591">
    <property type="entry name" value="Ribosomal_uS2_flav_dom_sf"/>
</dbReference>
<keyword evidence="2 5" id="KW-0689">Ribosomal protein</keyword>
<dbReference type="InterPro" id="IPR018130">
    <property type="entry name" value="Ribosomal_uS2_CS"/>
</dbReference>
<dbReference type="Gene3D" id="3.40.50.10490">
    <property type="entry name" value="Glucose-6-phosphate isomerase like protein, domain 1"/>
    <property type="match status" value="1"/>
</dbReference>
<reference evidence="8" key="2">
    <citation type="submission" date="2020-09" db="EMBL/GenBank/DDBJ databases">
        <authorList>
            <person name="Sun Q."/>
            <person name="Ohkuma M."/>
        </authorList>
    </citation>
    <scope>NUCLEOTIDE SEQUENCE</scope>
    <source>
        <strain evidence="8">JCM 13919</strain>
    </source>
</reference>
<evidence type="ECO:0000256" key="3">
    <source>
        <dbReference type="ARBA" id="ARBA00023274"/>
    </source>
</evidence>